<proteinExistence type="inferred from homology"/>
<dbReference type="HOGENOM" id="CLU_022501_3_0_1"/>
<feature type="active site" description="Charge relay system" evidence="5">
    <location>
        <position position="372"/>
    </location>
</feature>
<evidence type="ECO:0000313" key="7">
    <source>
        <dbReference type="Proteomes" id="UP000016931"/>
    </source>
</evidence>
<feature type="active site" description="Nucleophile" evidence="5">
    <location>
        <position position="281"/>
    </location>
</feature>
<dbReference type="OrthoDB" id="2363873at2759"/>
<sequence length="472" mass="51952">MPSLSSKLPPYSGKYAVGLVDVEVPVSQPRHISEAVLKETGEVAFNLTTVLFSLYYPAVLNDAASSPRAPRHPWVEKPISSTAEGYARFAKFNNKLSRSIFAFALWMLAGSTSIPAHVDAPLHGSGSGTTKTHLDYEAEHPSDDYGLPRFPLIVFSHGIASSRTSYSQYCAEMASRGFIVAAIEHRDGSAPATMIHSKAGQKLRCHFNAADLKPRPELAAFKAAQLSMREAEVAETVRVLREINNGRGRAVYQSNMRTEGVELAAWRGRIMWDRIVMGGHSFGATLALQVLKEPSEAMPFVGAIVFDPGKHSGPLQDDINVPLVIVHSQSWSSKVSVFHGRPHFEVVKDLVKKVNEDKKKYAWFMTCKKSSHATVTDAPLIEPLLLSWSTGSAIGAHDGVLQYVKISQQFLHYLKDGHRQSILREAITHHTYDDPNPRKVDPKIGNFWQIHMSPSVDCPAPGYCGLDDSDDG</sequence>
<name>N1QJJ3_SPHMS</name>
<keyword evidence="7" id="KW-1185">Reference proteome</keyword>
<organism evidence="6 7">
    <name type="scientific">Sphaerulina musiva (strain SO2202)</name>
    <name type="common">Poplar stem canker fungus</name>
    <name type="synonym">Septoria musiva</name>
    <dbReference type="NCBI Taxonomy" id="692275"/>
    <lineage>
        <taxon>Eukaryota</taxon>
        <taxon>Fungi</taxon>
        <taxon>Dikarya</taxon>
        <taxon>Ascomycota</taxon>
        <taxon>Pezizomycotina</taxon>
        <taxon>Dothideomycetes</taxon>
        <taxon>Dothideomycetidae</taxon>
        <taxon>Mycosphaerellales</taxon>
        <taxon>Mycosphaerellaceae</taxon>
        <taxon>Sphaerulina</taxon>
    </lineage>
</organism>
<evidence type="ECO:0000256" key="4">
    <source>
        <dbReference type="PIRNR" id="PIRNR018169"/>
    </source>
</evidence>
<dbReference type="EMBL" id="KB456260">
    <property type="protein sequence ID" value="EMF17406.1"/>
    <property type="molecule type" value="Genomic_DNA"/>
</dbReference>
<dbReference type="SUPFAM" id="SSF53474">
    <property type="entry name" value="alpha/beta-Hydrolases"/>
    <property type="match status" value="1"/>
</dbReference>
<dbReference type="Pfam" id="PF03403">
    <property type="entry name" value="PAF-AH_p_II"/>
    <property type="match status" value="1"/>
</dbReference>
<reference evidence="6 7" key="1">
    <citation type="journal article" date="2012" name="PLoS Pathog.">
        <title>Diverse lifestyles and strategies of plant pathogenesis encoded in the genomes of eighteen Dothideomycetes fungi.</title>
        <authorList>
            <person name="Ohm R.A."/>
            <person name="Feau N."/>
            <person name="Henrissat B."/>
            <person name="Schoch C.L."/>
            <person name="Horwitz B.A."/>
            <person name="Barry K.W."/>
            <person name="Condon B.J."/>
            <person name="Copeland A.C."/>
            <person name="Dhillon B."/>
            <person name="Glaser F."/>
            <person name="Hesse C.N."/>
            <person name="Kosti I."/>
            <person name="LaButti K."/>
            <person name="Lindquist E.A."/>
            <person name="Lucas S."/>
            <person name="Salamov A.A."/>
            <person name="Bradshaw R.E."/>
            <person name="Ciuffetti L."/>
            <person name="Hamelin R.C."/>
            <person name="Kema G.H.J."/>
            <person name="Lawrence C."/>
            <person name="Scott J.A."/>
            <person name="Spatafora J.W."/>
            <person name="Turgeon B.G."/>
            <person name="de Wit P.J.G.M."/>
            <person name="Zhong S."/>
            <person name="Goodwin S.B."/>
            <person name="Grigoriev I.V."/>
        </authorList>
    </citation>
    <scope>NUCLEOTIDE SEQUENCE [LARGE SCALE GENOMIC DNA]</scope>
    <source>
        <strain evidence="6 7">SO2202</strain>
    </source>
</reference>
<evidence type="ECO:0000256" key="1">
    <source>
        <dbReference type="ARBA" id="ARBA00022801"/>
    </source>
</evidence>
<dbReference type="RefSeq" id="XP_016765527.1">
    <property type="nucleotide sequence ID" value="XM_016902342.1"/>
</dbReference>
<dbReference type="InterPro" id="IPR016715">
    <property type="entry name" value="PAF_acetylhydro_eukaryote"/>
</dbReference>
<dbReference type="OMA" id="EAPCDGR"/>
<dbReference type="GO" id="GO:0016042">
    <property type="term" value="P:lipid catabolic process"/>
    <property type="evidence" value="ECO:0007669"/>
    <property type="project" value="UniProtKB-KW"/>
</dbReference>
<dbReference type="AlphaFoldDB" id="N1QJJ3"/>
<dbReference type="PIRSF" id="PIRSF018169">
    <property type="entry name" value="PAF_acetylhydrolase"/>
    <property type="match status" value="1"/>
</dbReference>
<gene>
    <name evidence="6" type="ORF">SEPMUDRAFT_130158</name>
</gene>
<dbReference type="Proteomes" id="UP000016931">
    <property type="component" value="Unassembled WGS sequence"/>
</dbReference>
<dbReference type="PANTHER" id="PTHR10272">
    <property type="entry name" value="PLATELET-ACTIVATING FACTOR ACETYLHYDROLASE"/>
    <property type="match status" value="1"/>
</dbReference>
<evidence type="ECO:0000256" key="5">
    <source>
        <dbReference type="PIRSR" id="PIRSR018169-1"/>
    </source>
</evidence>
<dbReference type="GO" id="GO:0003847">
    <property type="term" value="F:1-alkyl-2-acetylglycerophosphocholine esterase activity"/>
    <property type="evidence" value="ECO:0007669"/>
    <property type="project" value="UniProtKB-UniRule"/>
</dbReference>
<accession>N1QJJ3</accession>
<dbReference type="InterPro" id="IPR029058">
    <property type="entry name" value="AB_hydrolase_fold"/>
</dbReference>
<keyword evidence="3 4" id="KW-0443">Lipid metabolism</keyword>
<evidence type="ECO:0000313" key="6">
    <source>
        <dbReference type="EMBL" id="EMF17406.1"/>
    </source>
</evidence>
<evidence type="ECO:0000256" key="2">
    <source>
        <dbReference type="ARBA" id="ARBA00022963"/>
    </source>
</evidence>
<comment type="similarity">
    <text evidence="4">Belongs to the serine esterase family.</text>
</comment>
<comment type="catalytic activity">
    <reaction evidence="4">
        <text>a 1-O-alkyl-2-acetyl-sn-glycero-3-phosphocholine + H2O = a 1-O-alkyl-sn-glycero-3-phosphocholine + acetate + H(+)</text>
        <dbReference type="Rhea" id="RHEA:17777"/>
        <dbReference type="ChEBI" id="CHEBI:15377"/>
        <dbReference type="ChEBI" id="CHEBI:15378"/>
        <dbReference type="ChEBI" id="CHEBI:30089"/>
        <dbReference type="ChEBI" id="CHEBI:30909"/>
        <dbReference type="ChEBI" id="CHEBI:36707"/>
        <dbReference type="EC" id="3.1.1.47"/>
    </reaction>
</comment>
<dbReference type="Gene3D" id="3.40.50.1820">
    <property type="entry name" value="alpha/beta hydrolase"/>
    <property type="match status" value="1"/>
</dbReference>
<dbReference type="PANTHER" id="PTHR10272:SF11">
    <property type="entry name" value="PHOSPHOLIPASE-RELATED"/>
    <property type="match status" value="1"/>
</dbReference>
<dbReference type="eggNOG" id="KOG3847">
    <property type="taxonomic scope" value="Eukaryota"/>
</dbReference>
<dbReference type="STRING" id="692275.N1QJJ3"/>
<keyword evidence="1 4" id="KW-0378">Hydrolase</keyword>
<dbReference type="EC" id="3.1.1.47" evidence="4"/>
<keyword evidence="2 4" id="KW-0442">Lipid degradation</keyword>
<dbReference type="GeneID" id="27899479"/>
<feature type="active site" description="Charge relay system" evidence="5">
    <location>
        <position position="307"/>
    </location>
</feature>
<evidence type="ECO:0000256" key="3">
    <source>
        <dbReference type="ARBA" id="ARBA00023098"/>
    </source>
</evidence>
<protein>
    <recommendedName>
        <fullName evidence="4">Putative phospholipase</fullName>
        <ecNumber evidence="4">3.1.1.47</ecNumber>
    </recommendedName>
</protein>